<keyword evidence="3" id="KW-1185">Reference proteome</keyword>
<dbReference type="InterPro" id="IPR000210">
    <property type="entry name" value="BTB/POZ_dom"/>
</dbReference>
<dbReference type="OrthoDB" id="437903at2759"/>
<dbReference type="InterPro" id="IPR011333">
    <property type="entry name" value="SKP1/BTB/POZ_sf"/>
</dbReference>
<proteinExistence type="predicted"/>
<dbReference type="Pfam" id="PF00651">
    <property type="entry name" value="BTB"/>
    <property type="match status" value="1"/>
</dbReference>
<dbReference type="AlphaFoldDB" id="A0A8B8AF53"/>
<dbReference type="KEGG" id="cvn:111101734"/>
<evidence type="ECO:0000313" key="3">
    <source>
        <dbReference type="Proteomes" id="UP000694844"/>
    </source>
</evidence>
<dbReference type="PANTHER" id="PTHR22744:SF17">
    <property type="entry name" value="BTB DOMAIN-CONTAINING PROTEIN"/>
    <property type="match status" value="1"/>
</dbReference>
<feature type="region of interest" description="Disordered" evidence="1">
    <location>
        <begin position="1"/>
        <end position="46"/>
    </location>
</feature>
<accession>A0A8B8AF53</accession>
<dbReference type="SUPFAM" id="SSF54695">
    <property type="entry name" value="POZ domain"/>
    <property type="match status" value="1"/>
</dbReference>
<dbReference type="CDD" id="cd18186">
    <property type="entry name" value="BTB_POZ_ZBTB_KLHL-like"/>
    <property type="match status" value="1"/>
</dbReference>
<protein>
    <submittedName>
        <fullName evidence="4">Uncharacterized protein LOC111101734</fullName>
    </submittedName>
</protein>
<feature type="domain" description="BTB" evidence="2">
    <location>
        <begin position="49"/>
        <end position="109"/>
    </location>
</feature>
<sequence>MMARERKHRKLEEVMSDSQENEPYVYSENQEEEPEPQSEEKPRPLFPQTDVILEVEGRPIHVNKQTLADSSPVFKRMFESDFKEKHMSTVPLPDKKYEDFEKFVFLIYNPGHQFQITNDTVLALLSLAVEYQVTAVQNRCESFLTSELEQAKRHKMDPNDIPTVLSYAECAERYDLSSILQLAVDLLARYDVNLLKQEGVKDHVTGEVWTDILEKRNSLLTTCLANVAGNGLAADVTATLELISSMEYGSPVNSNLMEKYESLLSNACKYYNRYNLTLNQLVDLIVAGERFKLLTLLSSAIELASKCANFGSFIRRYHEISDRSKLRIAEQKLRLSKSDFVHL</sequence>
<evidence type="ECO:0000313" key="4">
    <source>
        <dbReference type="RefSeq" id="XP_022290031.1"/>
    </source>
</evidence>
<reference evidence="4" key="1">
    <citation type="submission" date="2025-08" db="UniProtKB">
        <authorList>
            <consortium name="RefSeq"/>
        </authorList>
    </citation>
    <scope>IDENTIFICATION</scope>
    <source>
        <tissue evidence="4">Whole sample</tissue>
    </source>
</reference>
<dbReference type="PANTHER" id="PTHR22744">
    <property type="entry name" value="HELIX LOOP HELIX PROTEIN 21-RELATED"/>
    <property type="match status" value="1"/>
</dbReference>
<dbReference type="PROSITE" id="PS50097">
    <property type="entry name" value="BTB"/>
    <property type="match status" value="1"/>
</dbReference>
<dbReference type="Gene3D" id="3.30.710.10">
    <property type="entry name" value="Potassium Channel Kv1.1, Chain A"/>
    <property type="match status" value="1"/>
</dbReference>
<evidence type="ECO:0000256" key="1">
    <source>
        <dbReference type="SAM" id="MobiDB-lite"/>
    </source>
</evidence>
<name>A0A8B8AF53_CRAVI</name>
<gene>
    <name evidence="4" type="primary">LOC111101734</name>
</gene>
<dbReference type="SMART" id="SM00225">
    <property type="entry name" value="BTB"/>
    <property type="match status" value="1"/>
</dbReference>
<organism evidence="3 4">
    <name type="scientific">Crassostrea virginica</name>
    <name type="common">Eastern oyster</name>
    <dbReference type="NCBI Taxonomy" id="6565"/>
    <lineage>
        <taxon>Eukaryota</taxon>
        <taxon>Metazoa</taxon>
        <taxon>Spiralia</taxon>
        <taxon>Lophotrochozoa</taxon>
        <taxon>Mollusca</taxon>
        <taxon>Bivalvia</taxon>
        <taxon>Autobranchia</taxon>
        <taxon>Pteriomorphia</taxon>
        <taxon>Ostreida</taxon>
        <taxon>Ostreoidea</taxon>
        <taxon>Ostreidae</taxon>
        <taxon>Crassostrea</taxon>
    </lineage>
</organism>
<evidence type="ECO:0000259" key="2">
    <source>
        <dbReference type="PROSITE" id="PS50097"/>
    </source>
</evidence>
<dbReference type="GeneID" id="111101734"/>
<dbReference type="Proteomes" id="UP000694844">
    <property type="component" value="Chromosome 6"/>
</dbReference>
<dbReference type="RefSeq" id="XP_022290031.1">
    <property type="nucleotide sequence ID" value="XM_022434323.1"/>
</dbReference>